<dbReference type="PROSITE" id="PS50053">
    <property type="entry name" value="UBIQUITIN_2"/>
    <property type="match status" value="1"/>
</dbReference>
<gene>
    <name evidence="5" type="ORF">GSLYS_00004080001</name>
</gene>
<protein>
    <recommendedName>
        <fullName evidence="4">Ubiquitin-like domain-containing protein</fullName>
    </recommendedName>
</protein>
<evidence type="ECO:0000256" key="2">
    <source>
        <dbReference type="ARBA" id="ARBA00023242"/>
    </source>
</evidence>
<reference evidence="5 6" key="1">
    <citation type="submission" date="2024-04" db="EMBL/GenBank/DDBJ databases">
        <authorList>
            <consortium name="Genoscope - CEA"/>
            <person name="William W."/>
        </authorList>
    </citation>
    <scope>NUCLEOTIDE SEQUENCE [LARGE SCALE GENOMIC DNA]</scope>
</reference>
<dbReference type="InterPro" id="IPR039336">
    <property type="entry name" value="Midnolin"/>
</dbReference>
<dbReference type="Gene3D" id="3.10.20.90">
    <property type="entry name" value="Phosphatidylinositol 3-kinase Catalytic Subunit, Chain A, domain 1"/>
    <property type="match status" value="1"/>
</dbReference>
<dbReference type="GO" id="GO:0005634">
    <property type="term" value="C:nucleus"/>
    <property type="evidence" value="ECO:0007669"/>
    <property type="project" value="UniProtKB-SubCell"/>
</dbReference>
<comment type="subcellular location">
    <subcellularLocation>
        <location evidence="1">Nucleus</location>
    </subcellularLocation>
</comment>
<organism evidence="5 6">
    <name type="scientific">Lymnaea stagnalis</name>
    <name type="common">Great pond snail</name>
    <name type="synonym">Helix stagnalis</name>
    <dbReference type="NCBI Taxonomy" id="6523"/>
    <lineage>
        <taxon>Eukaryota</taxon>
        <taxon>Metazoa</taxon>
        <taxon>Spiralia</taxon>
        <taxon>Lophotrochozoa</taxon>
        <taxon>Mollusca</taxon>
        <taxon>Gastropoda</taxon>
        <taxon>Heterobranchia</taxon>
        <taxon>Euthyneura</taxon>
        <taxon>Panpulmonata</taxon>
        <taxon>Hygrophila</taxon>
        <taxon>Lymnaeoidea</taxon>
        <taxon>Lymnaeidae</taxon>
        <taxon>Lymnaea</taxon>
    </lineage>
</organism>
<dbReference type="InterPro" id="IPR029071">
    <property type="entry name" value="Ubiquitin-like_domsf"/>
</dbReference>
<comment type="caution">
    <text evidence="5">The sequence shown here is derived from an EMBL/GenBank/DDBJ whole genome shotgun (WGS) entry which is preliminary data.</text>
</comment>
<evidence type="ECO:0000313" key="5">
    <source>
        <dbReference type="EMBL" id="CAL1529947.1"/>
    </source>
</evidence>
<feature type="region of interest" description="Disordered" evidence="3">
    <location>
        <begin position="203"/>
        <end position="287"/>
    </location>
</feature>
<proteinExistence type="predicted"/>
<feature type="compositionally biased region" description="Low complexity" evidence="3">
    <location>
        <begin position="205"/>
        <end position="228"/>
    </location>
</feature>
<dbReference type="PANTHER" id="PTHR23010">
    <property type="entry name" value="MIDNOLIN"/>
    <property type="match status" value="1"/>
</dbReference>
<sequence length="487" mass="51876">MEKKFHVSNRKAPSKVRSARRRPGCIRLFVCPTTGGRLEISVSPLETVVGLKVALARKLGISPSKISLIYKDKVIKGGCIHDHQIPDESHVTLLPNMESGLSPCQSDKSIIQALENLTETEVNDFLSGRSPLMLAVRMGDNMVFVQLQLSMLQGQRGSSQPCPTLSPMTTSASAVLSQTGLSASAIAEATRCLSQRIHHLQEINRTSITSPSSPTSVPRSMSVPRSASLPQTVTDVSQSVPSQSVLKQPHRLPSLARVSDNPVVSPPPGQGDNPIPASPPSPSGAVIDNMKHLGRGVYTGTFQGILDPTLQDVYGQPRRSVNTILHILNDLLVAAPNSTPPNSTQVLNPRKHQSPNPCPNVLQTPSLSSTVKTSPGLNENPENIALRGKMQQIQMMLAHRKEQRRTRRETLAPYANVQSHQKLAPSVTVSTSLFAPSSSASSSVCLAAATTASSESSASSVGVPSEGSSDTSGSYCKPTIEQDSLAV</sequence>
<dbReference type="Proteomes" id="UP001497497">
    <property type="component" value="Unassembled WGS sequence"/>
</dbReference>
<keyword evidence="6" id="KW-1185">Reference proteome</keyword>
<dbReference type="EMBL" id="CAXITT010000058">
    <property type="protein sequence ID" value="CAL1529947.1"/>
    <property type="molecule type" value="Genomic_DNA"/>
</dbReference>
<dbReference type="PANTHER" id="PTHR23010:SF1">
    <property type="entry name" value="MIDNOLIN"/>
    <property type="match status" value="1"/>
</dbReference>
<feature type="compositionally biased region" description="Polar residues" evidence="3">
    <location>
        <begin position="361"/>
        <end position="381"/>
    </location>
</feature>
<accession>A0AAV2H8C6</accession>
<dbReference type="SUPFAM" id="SSF54236">
    <property type="entry name" value="Ubiquitin-like"/>
    <property type="match status" value="1"/>
</dbReference>
<feature type="region of interest" description="Disordered" evidence="3">
    <location>
        <begin position="445"/>
        <end position="487"/>
    </location>
</feature>
<feature type="compositionally biased region" description="Polar residues" evidence="3">
    <location>
        <begin position="229"/>
        <end position="246"/>
    </location>
</feature>
<evidence type="ECO:0000259" key="4">
    <source>
        <dbReference type="PROSITE" id="PS50053"/>
    </source>
</evidence>
<keyword evidence="2" id="KW-0539">Nucleus</keyword>
<dbReference type="InterPro" id="IPR000626">
    <property type="entry name" value="Ubiquitin-like_dom"/>
</dbReference>
<evidence type="ECO:0000313" key="6">
    <source>
        <dbReference type="Proteomes" id="UP001497497"/>
    </source>
</evidence>
<evidence type="ECO:0000256" key="3">
    <source>
        <dbReference type="SAM" id="MobiDB-lite"/>
    </source>
</evidence>
<dbReference type="AlphaFoldDB" id="A0AAV2H8C6"/>
<evidence type="ECO:0000256" key="1">
    <source>
        <dbReference type="ARBA" id="ARBA00004123"/>
    </source>
</evidence>
<name>A0AAV2H8C6_LYMST</name>
<feature type="compositionally biased region" description="Low complexity" evidence="3">
    <location>
        <begin position="445"/>
        <end position="469"/>
    </location>
</feature>
<feature type="region of interest" description="Disordered" evidence="3">
    <location>
        <begin position="339"/>
        <end position="382"/>
    </location>
</feature>
<feature type="domain" description="Ubiquitin-like" evidence="4">
    <location>
        <begin position="26"/>
        <end position="100"/>
    </location>
</feature>